<dbReference type="STRING" id="1121485.GCA_000426485_00740"/>
<evidence type="ECO:0000259" key="1">
    <source>
        <dbReference type="Pfam" id="PF00534"/>
    </source>
</evidence>
<dbReference type="Pfam" id="PF00534">
    <property type="entry name" value="Glycos_transf_1"/>
    <property type="match status" value="1"/>
</dbReference>
<dbReference type="InterPro" id="IPR001296">
    <property type="entry name" value="Glyco_trans_1"/>
</dbReference>
<dbReference type="Proteomes" id="UP000297861">
    <property type="component" value="Unassembled WGS sequence"/>
</dbReference>
<accession>A0A4Y8KWU7</accession>
<sequence>MKIVYCMIDSSSSGGMERSICTKANYLVDVCRYDITIITTDRGERPNFFNFSTAIRFIDLGINYKELQQKSFIKGVFSQIRKRKLHKERLEQVLNELKPDICISTCTHEFTILPRIHDGSRKIAEFHFCRPYKEIEYSLLPVSYLTRLKALWGEKNKYRYVGKYDAFVVLTEEDKKRWSEFSNVEVIPNVLSFYPENYSSYSEKRVISVGRLSPQKAFHYLIDIWKIVNEKHPDWVLDIYGEGSEYDSIAEKIKIEGLSSKVFLHNPVQNIEDAYQQASIYVMSSLYEGFGLVLAEAMAYGLPCVSFDCPSGPSEIISNDRNGYIVPVGEVNLFAEKIISLIENEELRKQKGSMAHADIKRFLHNNVMPDWIHLFEKMKGKKSEFYL</sequence>
<comment type="caution">
    <text evidence="2">The sequence shown here is derived from an EMBL/GenBank/DDBJ whole genome shotgun (WGS) entry which is preliminary data.</text>
</comment>
<dbReference type="OrthoDB" id="9811239at2"/>
<dbReference type="GO" id="GO:0016757">
    <property type="term" value="F:glycosyltransferase activity"/>
    <property type="evidence" value="ECO:0007669"/>
    <property type="project" value="InterPro"/>
</dbReference>
<dbReference type="AlphaFoldDB" id="A0A4Y8KWU7"/>
<organism evidence="2 3">
    <name type="scientific">Dysgonomonas capnocytophagoides</name>
    <dbReference type="NCBI Taxonomy" id="45254"/>
    <lineage>
        <taxon>Bacteria</taxon>
        <taxon>Pseudomonadati</taxon>
        <taxon>Bacteroidota</taxon>
        <taxon>Bacteroidia</taxon>
        <taxon>Bacteroidales</taxon>
        <taxon>Dysgonomonadaceae</taxon>
        <taxon>Dysgonomonas</taxon>
    </lineage>
</organism>
<keyword evidence="3" id="KW-1185">Reference proteome</keyword>
<evidence type="ECO:0000313" key="2">
    <source>
        <dbReference type="EMBL" id="TFD93121.1"/>
    </source>
</evidence>
<name>A0A4Y8KWU7_9BACT</name>
<protein>
    <submittedName>
        <fullName evidence="2">Glycosyltransferase family 4 protein</fullName>
    </submittedName>
</protein>
<proteinExistence type="predicted"/>
<reference evidence="2 3" key="1">
    <citation type="submission" date="2019-03" db="EMBL/GenBank/DDBJ databases">
        <title>San Antonio Military Medical Center submission to MRSN (WRAIR), pending publication.</title>
        <authorList>
            <person name="Blyth D.M."/>
            <person name="Mccarthy S.L."/>
            <person name="Schall S.E."/>
            <person name="Stam J.A."/>
            <person name="Ong A.C."/>
            <person name="Mcgann P.T."/>
        </authorList>
    </citation>
    <scope>NUCLEOTIDE SEQUENCE [LARGE SCALE GENOMIC DNA]</scope>
    <source>
        <strain evidence="2 3">MRSN571793</strain>
    </source>
</reference>
<dbReference type="CDD" id="cd03820">
    <property type="entry name" value="GT4_AmsD-like"/>
    <property type="match status" value="1"/>
</dbReference>
<dbReference type="RefSeq" id="WP_026627983.1">
    <property type="nucleotide sequence ID" value="NZ_JAWZLG010000015.1"/>
</dbReference>
<dbReference type="Gene3D" id="3.40.50.2000">
    <property type="entry name" value="Glycogen Phosphorylase B"/>
    <property type="match status" value="2"/>
</dbReference>
<keyword evidence="2" id="KW-0808">Transferase</keyword>
<dbReference type="PANTHER" id="PTHR12526">
    <property type="entry name" value="GLYCOSYLTRANSFERASE"/>
    <property type="match status" value="1"/>
</dbReference>
<gene>
    <name evidence="2" type="ORF">E2605_17665</name>
</gene>
<feature type="domain" description="Glycosyl transferase family 1" evidence="1">
    <location>
        <begin position="203"/>
        <end position="351"/>
    </location>
</feature>
<evidence type="ECO:0000313" key="3">
    <source>
        <dbReference type="Proteomes" id="UP000297861"/>
    </source>
</evidence>
<dbReference type="SUPFAM" id="SSF53756">
    <property type="entry name" value="UDP-Glycosyltransferase/glycogen phosphorylase"/>
    <property type="match status" value="1"/>
</dbReference>
<dbReference type="EMBL" id="SOML01000014">
    <property type="protein sequence ID" value="TFD93121.1"/>
    <property type="molecule type" value="Genomic_DNA"/>
</dbReference>
<dbReference type="PANTHER" id="PTHR12526:SF630">
    <property type="entry name" value="GLYCOSYLTRANSFERASE"/>
    <property type="match status" value="1"/>
</dbReference>